<feature type="compositionally biased region" description="Acidic residues" evidence="1">
    <location>
        <begin position="173"/>
        <end position="183"/>
    </location>
</feature>
<dbReference type="GO" id="GO:0110085">
    <property type="term" value="C:mitotic actomyosin contractile ring"/>
    <property type="evidence" value="ECO:0007669"/>
    <property type="project" value="TreeGrafter"/>
</dbReference>
<feature type="compositionally biased region" description="Polar residues" evidence="1">
    <location>
        <begin position="269"/>
        <end position="286"/>
    </location>
</feature>
<dbReference type="PANTHER" id="PTHR46333:SF2">
    <property type="entry name" value="CYTOKINESIS PROTEIN 3"/>
    <property type="match status" value="1"/>
</dbReference>
<evidence type="ECO:0000313" key="3">
    <source>
        <dbReference type="EMBL" id="KAG2224024.1"/>
    </source>
</evidence>
<evidence type="ECO:0000256" key="1">
    <source>
        <dbReference type="SAM" id="MobiDB-lite"/>
    </source>
</evidence>
<keyword evidence="4" id="KW-1185">Reference proteome</keyword>
<accession>A0A8H7S5M1</accession>
<dbReference type="GO" id="GO:0140278">
    <property type="term" value="P:mitotic division septum assembly"/>
    <property type="evidence" value="ECO:0007669"/>
    <property type="project" value="TreeGrafter"/>
</dbReference>
<dbReference type="Pfam" id="PF24584">
    <property type="entry name" value="Ig_CYK3_C"/>
    <property type="match status" value="1"/>
</dbReference>
<dbReference type="InterPro" id="IPR038765">
    <property type="entry name" value="Papain-like_cys_pep_sf"/>
</dbReference>
<comment type="caution">
    <text evidence="3">The sequence shown here is derived from an EMBL/GenBank/DDBJ whole genome shotgun (WGS) entry which is preliminary data.</text>
</comment>
<dbReference type="EMBL" id="JAEPRB010000050">
    <property type="protein sequence ID" value="KAG2224024.1"/>
    <property type="molecule type" value="Genomic_DNA"/>
</dbReference>
<dbReference type="Proteomes" id="UP000646827">
    <property type="component" value="Unassembled WGS sequence"/>
</dbReference>
<dbReference type="Pfam" id="PF01841">
    <property type="entry name" value="Transglut_core"/>
    <property type="match status" value="1"/>
</dbReference>
<gene>
    <name evidence="3" type="ORF">INT45_009610</name>
</gene>
<feature type="domain" description="Transglutaminase-like" evidence="2">
    <location>
        <begin position="525"/>
        <end position="594"/>
    </location>
</feature>
<dbReference type="OrthoDB" id="6129702at2759"/>
<feature type="region of interest" description="Disordered" evidence="1">
    <location>
        <begin position="258"/>
        <end position="345"/>
    </location>
</feature>
<feature type="region of interest" description="Disordered" evidence="1">
    <location>
        <begin position="51"/>
        <end position="146"/>
    </location>
</feature>
<dbReference type="InterPro" id="IPR052557">
    <property type="entry name" value="CAP/Cytokinesis_protein"/>
</dbReference>
<feature type="compositionally biased region" description="Acidic residues" evidence="1">
    <location>
        <begin position="305"/>
        <end position="314"/>
    </location>
</feature>
<sequence>MNEQWASPYWLASMQARYPQPVPSQSLPTNNSMMMMNYYYDVTHANNNNNNNTDFNATCRHQVSNRTKRKPKKSQQKQHSRRLSAPHAMPSSSIQDNSLPPPCPLPLKKKPLSSPAQRQYQQQQLQLQQQLQQPRQRKIKRKPVPPVVQLGHAIKDIRLNTTAANDDYILQQDEDEEEEEVEEPIMRPSHPLKSLQNQQILLRSPLSVSSTSSSLFELSSPSSASSASSSYGSHPLPLLQQQKQQHLSKQYKRQSLPLPETVTIFNPPASATKTTITNVSKASSTRHQYRPHKLNRIHSARPQESDDDDYDDASFENNYSPEDDEETESVQNPTFWNPRPGPDVGAPIRRNLSRKLKGLLQPQKIRMEGVTKDQHTAYRIWSVERPKTPPLFIVFNNNYNDNYNSNALPVADALTLDDFHDNEFAHIDTYTANVKQRGPMLTPTLLATKFLARPYRHDLHKVRAIFVWIVQNIIMDKNYHQSAFFEQQHQDQQNEINSNSVITTTTTHTSNSSIMATTNNTSETVLSKRMCSSPLGMANLFCEMANAINLEAQVIYGYLRGHKDTMAADGIPNENHVWCSVKVGGEYRFVDCWLASPYYSTNNNIIEPHWFLCRPCDMIYTHFPTNPVNQYLEPPISISTFFALPYVCLPFFRHHIQIINYDPANCNTLTNDKICHITLQVDHDISCYAEVETRTQLDSTHTQLVKTRGLAQCFTRDDDSTSHTNDRICKIKAQLPQDQWMGWLKVYAGPRVIPATTSGQQQQEKLDSKHYPLAFSFRLTRQQEPHQQQLQLQQKPFDFVQLHICQYELYIQEPQCYQLYPLQKYNFSVKSNHTHHKLAIRSPNGRLYKLTYYPHDHTYDGTITVSEVGQWTLVCLLHHAGGLYVVASWDCKS</sequence>
<feature type="region of interest" description="Disordered" evidence="1">
    <location>
        <begin position="212"/>
        <end position="235"/>
    </location>
</feature>
<organism evidence="3 4">
    <name type="scientific">Circinella minor</name>
    <dbReference type="NCBI Taxonomy" id="1195481"/>
    <lineage>
        <taxon>Eukaryota</taxon>
        <taxon>Fungi</taxon>
        <taxon>Fungi incertae sedis</taxon>
        <taxon>Mucoromycota</taxon>
        <taxon>Mucoromycotina</taxon>
        <taxon>Mucoromycetes</taxon>
        <taxon>Mucorales</taxon>
        <taxon>Lichtheimiaceae</taxon>
        <taxon>Circinella</taxon>
    </lineage>
</organism>
<dbReference type="AlphaFoldDB" id="A0A8H7S5M1"/>
<reference evidence="3 4" key="1">
    <citation type="submission" date="2020-12" db="EMBL/GenBank/DDBJ databases">
        <title>Metabolic potential, ecology and presence of endohyphal bacteria is reflected in genomic diversity of Mucoromycotina.</title>
        <authorList>
            <person name="Muszewska A."/>
            <person name="Okrasinska A."/>
            <person name="Steczkiewicz K."/>
            <person name="Drgas O."/>
            <person name="Orlowska M."/>
            <person name="Perlinska-Lenart U."/>
            <person name="Aleksandrzak-Piekarczyk T."/>
            <person name="Szatraj K."/>
            <person name="Zielenkiewicz U."/>
            <person name="Pilsyk S."/>
            <person name="Malc E."/>
            <person name="Mieczkowski P."/>
            <person name="Kruszewska J.S."/>
            <person name="Biernat P."/>
            <person name="Pawlowska J."/>
        </authorList>
    </citation>
    <scope>NUCLEOTIDE SEQUENCE [LARGE SCALE GENOMIC DNA]</scope>
    <source>
        <strain evidence="3 4">CBS 142.35</strain>
    </source>
</reference>
<feature type="compositionally biased region" description="Low complexity" evidence="1">
    <location>
        <begin position="112"/>
        <end position="134"/>
    </location>
</feature>
<feature type="compositionally biased region" description="Polar residues" evidence="1">
    <location>
        <begin position="53"/>
        <end position="65"/>
    </location>
</feature>
<feature type="compositionally biased region" description="Basic residues" evidence="1">
    <location>
        <begin position="66"/>
        <end position="84"/>
    </location>
</feature>
<proteinExistence type="predicted"/>
<dbReference type="InterPro" id="IPR002931">
    <property type="entry name" value="Transglutaminase-like"/>
</dbReference>
<dbReference type="PANTHER" id="PTHR46333">
    <property type="entry name" value="CYTOKINESIS PROTEIN 3"/>
    <property type="match status" value="1"/>
</dbReference>
<dbReference type="InterPro" id="IPR056409">
    <property type="entry name" value="Ig_CYK3_C"/>
</dbReference>
<feature type="compositionally biased region" description="Basic residues" evidence="1">
    <location>
        <begin position="287"/>
        <end position="299"/>
    </location>
</feature>
<evidence type="ECO:0000259" key="2">
    <source>
        <dbReference type="SMART" id="SM00460"/>
    </source>
</evidence>
<name>A0A8H7S5M1_9FUNG</name>
<dbReference type="SUPFAM" id="SSF54001">
    <property type="entry name" value="Cysteine proteinases"/>
    <property type="match status" value="1"/>
</dbReference>
<evidence type="ECO:0000313" key="4">
    <source>
        <dbReference type="Proteomes" id="UP000646827"/>
    </source>
</evidence>
<feature type="region of interest" description="Disordered" evidence="1">
    <location>
        <begin position="173"/>
        <end position="193"/>
    </location>
</feature>
<protein>
    <recommendedName>
        <fullName evidence="2">Transglutaminase-like domain-containing protein</fullName>
    </recommendedName>
</protein>
<dbReference type="SMART" id="SM00460">
    <property type="entry name" value="TGc"/>
    <property type="match status" value="1"/>
</dbReference>